<dbReference type="InterPro" id="IPR001486">
    <property type="entry name" value="Hemoglobin_trunc"/>
</dbReference>
<evidence type="ECO:0000313" key="5">
    <source>
        <dbReference type="EMBL" id="KAK9709287.1"/>
    </source>
</evidence>
<sequence>MLAPCSKQQFAEDLSSDLVCPFSGHRMDLHKEPTTNGPTKTISGTLLEIVGEEQVEKIVQRFAHYNLTSPSTSTFFLGVNIERLQRMQTLFLVHLLGGRPINTRHMRAAHKRVLDLQDEDFDSVMENLRNAICDLDIEVSIVDRIMELAEFTRDDVLGRNTFIKKAPSSEI</sequence>
<dbReference type="CDD" id="cd00454">
    <property type="entry name" value="TrHb1_N"/>
    <property type="match status" value="1"/>
</dbReference>
<dbReference type="Proteomes" id="UP001479436">
    <property type="component" value="Unassembled WGS sequence"/>
</dbReference>
<accession>A0ABR2VXX8</accession>
<evidence type="ECO:0000313" key="6">
    <source>
        <dbReference type="Proteomes" id="UP001479436"/>
    </source>
</evidence>
<dbReference type="InterPro" id="IPR009050">
    <property type="entry name" value="Globin-like_sf"/>
</dbReference>
<keyword evidence="2" id="KW-0349">Heme</keyword>
<dbReference type="InterPro" id="IPR012292">
    <property type="entry name" value="Globin/Proto"/>
</dbReference>
<dbReference type="Pfam" id="PF01152">
    <property type="entry name" value="Bac_globin"/>
    <property type="match status" value="1"/>
</dbReference>
<comment type="caution">
    <text evidence="5">The sequence shown here is derived from an EMBL/GenBank/DDBJ whole genome shotgun (WGS) entry which is preliminary data.</text>
</comment>
<dbReference type="Gene3D" id="1.10.490.10">
    <property type="entry name" value="Globins"/>
    <property type="match status" value="1"/>
</dbReference>
<reference evidence="5 6" key="1">
    <citation type="submission" date="2023-04" db="EMBL/GenBank/DDBJ databases">
        <title>Genome of Basidiobolus ranarum AG-B5.</title>
        <authorList>
            <person name="Stajich J.E."/>
            <person name="Carter-House D."/>
            <person name="Gryganskyi A."/>
        </authorList>
    </citation>
    <scope>NUCLEOTIDE SEQUENCE [LARGE SCALE GENOMIC DNA]</scope>
    <source>
        <strain evidence="5 6">AG-B5</strain>
    </source>
</reference>
<proteinExistence type="predicted"/>
<organism evidence="5 6">
    <name type="scientific">Basidiobolus ranarum</name>
    <dbReference type="NCBI Taxonomy" id="34480"/>
    <lineage>
        <taxon>Eukaryota</taxon>
        <taxon>Fungi</taxon>
        <taxon>Fungi incertae sedis</taxon>
        <taxon>Zoopagomycota</taxon>
        <taxon>Entomophthoromycotina</taxon>
        <taxon>Basidiobolomycetes</taxon>
        <taxon>Basidiobolales</taxon>
        <taxon>Basidiobolaceae</taxon>
        <taxon>Basidiobolus</taxon>
    </lineage>
</organism>
<gene>
    <name evidence="5" type="ORF">K7432_009131</name>
</gene>
<keyword evidence="6" id="KW-1185">Reference proteome</keyword>
<evidence type="ECO:0000256" key="2">
    <source>
        <dbReference type="ARBA" id="ARBA00022617"/>
    </source>
</evidence>
<evidence type="ECO:0000256" key="3">
    <source>
        <dbReference type="ARBA" id="ARBA00022723"/>
    </source>
</evidence>
<dbReference type="SUPFAM" id="SSF46458">
    <property type="entry name" value="Globin-like"/>
    <property type="match status" value="1"/>
</dbReference>
<evidence type="ECO:0000256" key="4">
    <source>
        <dbReference type="ARBA" id="ARBA00023004"/>
    </source>
</evidence>
<keyword evidence="3" id="KW-0479">Metal-binding</keyword>
<name>A0ABR2VXX8_9FUNG</name>
<dbReference type="EMBL" id="JASJQH010007420">
    <property type="protein sequence ID" value="KAK9709287.1"/>
    <property type="molecule type" value="Genomic_DNA"/>
</dbReference>
<keyword evidence="4" id="KW-0408">Iron</keyword>
<protein>
    <submittedName>
        <fullName evidence="5">Uncharacterized protein</fullName>
    </submittedName>
</protein>
<keyword evidence="1" id="KW-0813">Transport</keyword>
<evidence type="ECO:0000256" key="1">
    <source>
        <dbReference type="ARBA" id="ARBA00022448"/>
    </source>
</evidence>